<comment type="similarity">
    <text evidence="1">Belongs to the glycosyl hydrolase 5 (cellulase A) family.</text>
</comment>
<dbReference type="Pfam" id="PF18564">
    <property type="entry name" value="Glyco_hydro_5_C"/>
    <property type="match status" value="1"/>
</dbReference>
<sequence>MALNTNGLYFTDAATGSTVFLRGVNVSGSAKLPFAPSIPSHQPALFFETVRDVSFIGRPFPLDEADEHFSRLRSWGFNFLRFCVTWEAIEHSAPRSYDFPFMDYVAAILAKAKQYGFKVFIDPHQDVWSRCTGGSGAPAWTIDAVGLDIHQFKATGAAIVHNTSNASEYSKMVWASNYDKLACATMFTVFYGGATFAPNLKSPEDASKSMQEFLQDRFCDAFAELAKRIGAFNNGELVDEVVIGYDTLNEPDCGWIGAKDLNVFCGTNRIGDSPTPFQALKLGSGQACTVEKYGMWTLGSRKTGNVHIDPKGESAWLPLPNTTTRRPCLWSEHGVWDIATSKLLKPDYFAKNPLTDEPVSFVRQFWGPFVEKFTAKIRAVHKRAIIFVEPCGHASPVEVGAPTMPDSLDADDRVVNSPHWYDSLTLINKWFNPYFSADFVGLERKKYAFELLSMKIGTKGIRKTFYEQICTLRDDADLENGRAYKTGNYTMQERALDANLQALESSFVSFTLWNYTPTNSHEFGDEWNGEDLSIWSRSDQKVLSDVDLNSGARALKAFCRPYPVAFPGTPARLTFDLDSARFEFSFLHNNAAAGTGVVEIYVPLVHYGPRFGERFEVVVSSGVFDVEKVETEQRIFWHIDVGVAGLCVIKIQKR</sequence>
<dbReference type="InterPro" id="IPR052066">
    <property type="entry name" value="Glycosphingolipid_Hydrolases"/>
</dbReference>
<feature type="domain" description="Glycoside hydrolase family 5" evidence="4">
    <location>
        <begin position="64"/>
        <end position="128"/>
    </location>
</feature>
<evidence type="ECO:0000259" key="5">
    <source>
        <dbReference type="Pfam" id="PF18564"/>
    </source>
</evidence>
<dbReference type="AlphaFoldDB" id="A0AAD5T2W1"/>
<evidence type="ECO:0000256" key="1">
    <source>
        <dbReference type="ARBA" id="ARBA00005641"/>
    </source>
</evidence>
<keyword evidence="7" id="KW-1185">Reference proteome</keyword>
<dbReference type="InterPro" id="IPR013780">
    <property type="entry name" value="Glyco_hydro_b"/>
</dbReference>
<gene>
    <name evidence="6" type="ORF">HK100_009883</name>
</gene>
<evidence type="ECO:0000256" key="3">
    <source>
        <dbReference type="ARBA" id="ARBA00023295"/>
    </source>
</evidence>
<organism evidence="6 7">
    <name type="scientific">Physocladia obscura</name>
    <dbReference type="NCBI Taxonomy" id="109957"/>
    <lineage>
        <taxon>Eukaryota</taxon>
        <taxon>Fungi</taxon>
        <taxon>Fungi incertae sedis</taxon>
        <taxon>Chytridiomycota</taxon>
        <taxon>Chytridiomycota incertae sedis</taxon>
        <taxon>Chytridiomycetes</taxon>
        <taxon>Chytridiales</taxon>
        <taxon>Chytriomycetaceae</taxon>
        <taxon>Physocladia</taxon>
    </lineage>
</organism>
<dbReference type="Gene3D" id="3.20.20.80">
    <property type="entry name" value="Glycosidases"/>
    <property type="match status" value="2"/>
</dbReference>
<dbReference type="InterPro" id="IPR001547">
    <property type="entry name" value="Glyco_hydro_5"/>
</dbReference>
<keyword evidence="2" id="KW-0378">Hydrolase</keyword>
<dbReference type="Pfam" id="PF00150">
    <property type="entry name" value="Cellulase"/>
    <property type="match status" value="1"/>
</dbReference>
<comment type="caution">
    <text evidence="6">The sequence shown here is derived from an EMBL/GenBank/DDBJ whole genome shotgun (WGS) entry which is preliminary data.</text>
</comment>
<evidence type="ECO:0000313" key="7">
    <source>
        <dbReference type="Proteomes" id="UP001211907"/>
    </source>
</evidence>
<dbReference type="PANTHER" id="PTHR31308:SF5">
    <property type="entry name" value="ERGOSTERYL-BETA-GLUCOSIDASE"/>
    <property type="match status" value="1"/>
</dbReference>
<dbReference type="SUPFAM" id="SSF51445">
    <property type="entry name" value="(Trans)glycosidases"/>
    <property type="match status" value="1"/>
</dbReference>
<proteinExistence type="inferred from homology"/>
<keyword evidence="3" id="KW-0326">Glycosidase</keyword>
<evidence type="ECO:0000256" key="2">
    <source>
        <dbReference type="ARBA" id="ARBA00022801"/>
    </source>
</evidence>
<dbReference type="EMBL" id="JADGJH010000524">
    <property type="protein sequence ID" value="KAJ3127210.1"/>
    <property type="molecule type" value="Genomic_DNA"/>
</dbReference>
<dbReference type="PROSITE" id="PS00659">
    <property type="entry name" value="GLYCOSYL_HYDROL_F5"/>
    <property type="match status" value="1"/>
</dbReference>
<reference evidence="6" key="1">
    <citation type="submission" date="2020-05" db="EMBL/GenBank/DDBJ databases">
        <title>Phylogenomic resolution of chytrid fungi.</title>
        <authorList>
            <person name="Stajich J.E."/>
            <person name="Amses K."/>
            <person name="Simmons R."/>
            <person name="Seto K."/>
            <person name="Myers J."/>
            <person name="Bonds A."/>
            <person name="Quandt C.A."/>
            <person name="Barry K."/>
            <person name="Liu P."/>
            <person name="Grigoriev I."/>
            <person name="Longcore J.E."/>
            <person name="James T.Y."/>
        </authorList>
    </citation>
    <scope>NUCLEOTIDE SEQUENCE</scope>
    <source>
        <strain evidence="6">JEL0513</strain>
    </source>
</reference>
<dbReference type="InterPro" id="IPR017853">
    <property type="entry name" value="GH"/>
</dbReference>
<dbReference type="Proteomes" id="UP001211907">
    <property type="component" value="Unassembled WGS sequence"/>
</dbReference>
<dbReference type="GO" id="GO:0000272">
    <property type="term" value="P:polysaccharide catabolic process"/>
    <property type="evidence" value="ECO:0007669"/>
    <property type="project" value="InterPro"/>
</dbReference>
<dbReference type="Gene3D" id="2.60.40.1180">
    <property type="entry name" value="Golgi alpha-mannosidase II"/>
    <property type="match status" value="1"/>
</dbReference>
<dbReference type="GO" id="GO:0050295">
    <property type="term" value="F:steryl-beta-glucosidase activity"/>
    <property type="evidence" value="ECO:0007669"/>
    <property type="project" value="TreeGrafter"/>
</dbReference>
<evidence type="ECO:0000259" key="4">
    <source>
        <dbReference type="Pfam" id="PF00150"/>
    </source>
</evidence>
<name>A0AAD5T2W1_9FUNG</name>
<dbReference type="InterPro" id="IPR041036">
    <property type="entry name" value="GH5_C"/>
</dbReference>
<dbReference type="InterPro" id="IPR018087">
    <property type="entry name" value="Glyco_hydro_5_CS"/>
</dbReference>
<feature type="domain" description="Glycoside hydrolase family 5 C-terminal" evidence="5">
    <location>
        <begin position="560"/>
        <end position="638"/>
    </location>
</feature>
<evidence type="ECO:0000313" key="6">
    <source>
        <dbReference type="EMBL" id="KAJ3127210.1"/>
    </source>
</evidence>
<protein>
    <recommendedName>
        <fullName evidence="8">Glycoside hydrolase family 5 protein</fullName>
    </recommendedName>
</protein>
<evidence type="ECO:0008006" key="8">
    <source>
        <dbReference type="Google" id="ProtNLM"/>
    </source>
</evidence>
<dbReference type="GO" id="GO:1904462">
    <property type="term" value="P:ergosteryl 3-beta-D-glucoside catabolic process"/>
    <property type="evidence" value="ECO:0007669"/>
    <property type="project" value="TreeGrafter"/>
</dbReference>
<accession>A0AAD5T2W1</accession>
<dbReference type="PANTHER" id="PTHR31308">
    <property type="match status" value="1"/>
</dbReference>